<dbReference type="InterPro" id="IPR027417">
    <property type="entry name" value="P-loop_NTPase"/>
</dbReference>
<dbReference type="GO" id="GO:0033065">
    <property type="term" value="C:Rad51C-XRCC3 complex"/>
    <property type="evidence" value="ECO:0007669"/>
    <property type="project" value="TreeGrafter"/>
</dbReference>
<dbReference type="AlphaFoldDB" id="A0A8H2X8L6"/>
<dbReference type="PANTHER" id="PTHR46239:SF1">
    <property type="entry name" value="DNA REPAIR PROTEIN RAD51 HOMOLOG 3"/>
    <property type="match status" value="1"/>
</dbReference>
<dbReference type="SUPFAM" id="SSF52540">
    <property type="entry name" value="P-loop containing nucleoside triphosphate hydrolases"/>
    <property type="match status" value="1"/>
</dbReference>
<evidence type="ECO:0008006" key="9">
    <source>
        <dbReference type="Google" id="ProtNLM"/>
    </source>
</evidence>
<evidence type="ECO:0000256" key="1">
    <source>
        <dbReference type="ARBA" id="ARBA00004123"/>
    </source>
</evidence>
<comment type="caution">
    <text evidence="7">The sequence shown here is derived from an EMBL/GenBank/DDBJ whole genome shotgun (WGS) entry which is preliminary data.</text>
</comment>
<evidence type="ECO:0000256" key="4">
    <source>
        <dbReference type="ARBA" id="ARBA00022840"/>
    </source>
</evidence>
<name>A0A8H2X8L6_9AGAM</name>
<organism evidence="7 8">
    <name type="scientific">Rhizoctonia solani</name>
    <dbReference type="NCBI Taxonomy" id="456999"/>
    <lineage>
        <taxon>Eukaryota</taxon>
        <taxon>Fungi</taxon>
        <taxon>Dikarya</taxon>
        <taxon>Basidiomycota</taxon>
        <taxon>Agaricomycotina</taxon>
        <taxon>Agaricomycetes</taxon>
        <taxon>Cantharellales</taxon>
        <taxon>Ceratobasidiaceae</taxon>
        <taxon>Rhizoctonia</taxon>
    </lineage>
</organism>
<evidence type="ECO:0000256" key="3">
    <source>
        <dbReference type="ARBA" id="ARBA00022763"/>
    </source>
</evidence>
<keyword evidence="6" id="KW-0539">Nucleus</keyword>
<evidence type="ECO:0000313" key="7">
    <source>
        <dbReference type="EMBL" id="CAE6420150.1"/>
    </source>
</evidence>
<comment type="subcellular location">
    <subcellularLocation>
        <location evidence="1">Nucleus</location>
    </subcellularLocation>
</comment>
<gene>
    <name evidence="7" type="ORF">RDB_LOCUS83791</name>
</gene>
<evidence type="ECO:0000313" key="8">
    <source>
        <dbReference type="Proteomes" id="UP000663846"/>
    </source>
</evidence>
<keyword evidence="2" id="KW-0547">Nucleotide-binding</keyword>
<dbReference type="InterPro" id="IPR052093">
    <property type="entry name" value="HR_Repair_Mediator"/>
</dbReference>
<dbReference type="Gene3D" id="3.40.50.300">
    <property type="entry name" value="P-loop containing nucleotide triphosphate hydrolases"/>
    <property type="match status" value="1"/>
</dbReference>
<proteinExistence type="predicted"/>
<dbReference type="GO" id="GO:0005657">
    <property type="term" value="C:replication fork"/>
    <property type="evidence" value="ECO:0007669"/>
    <property type="project" value="TreeGrafter"/>
</dbReference>
<accession>A0A8H2X8L6</accession>
<keyword evidence="3" id="KW-0227">DNA damage</keyword>
<reference evidence="7" key="1">
    <citation type="submission" date="2021-01" db="EMBL/GenBank/DDBJ databases">
        <authorList>
            <person name="Kaushik A."/>
        </authorList>
    </citation>
    <scope>NUCLEOTIDE SEQUENCE</scope>
    <source>
        <strain evidence="7">AG1-1C</strain>
    </source>
</reference>
<keyword evidence="4" id="KW-0067">ATP-binding</keyword>
<evidence type="ECO:0000256" key="6">
    <source>
        <dbReference type="ARBA" id="ARBA00023242"/>
    </source>
</evidence>
<evidence type="ECO:0000256" key="2">
    <source>
        <dbReference type="ARBA" id="ARBA00022741"/>
    </source>
</evidence>
<dbReference type="GO" id="GO:0008821">
    <property type="term" value="F:crossover junction DNA endonuclease activity"/>
    <property type="evidence" value="ECO:0007669"/>
    <property type="project" value="TreeGrafter"/>
</dbReference>
<dbReference type="PANTHER" id="PTHR46239">
    <property type="entry name" value="DNA REPAIR PROTEIN RAD51 HOMOLOG 3 RAD51C"/>
    <property type="match status" value="1"/>
</dbReference>
<dbReference type="GO" id="GO:0000707">
    <property type="term" value="P:meiotic DNA recombinase assembly"/>
    <property type="evidence" value="ECO:0007669"/>
    <property type="project" value="TreeGrafter"/>
</dbReference>
<dbReference type="EMBL" id="CAJMWS010000320">
    <property type="protein sequence ID" value="CAE6420150.1"/>
    <property type="molecule type" value="Genomic_DNA"/>
</dbReference>
<dbReference type="GO" id="GO:0005524">
    <property type="term" value="F:ATP binding"/>
    <property type="evidence" value="ECO:0007669"/>
    <property type="project" value="UniProtKB-KW"/>
</dbReference>
<dbReference type="GO" id="GO:0000400">
    <property type="term" value="F:four-way junction DNA binding"/>
    <property type="evidence" value="ECO:0007669"/>
    <property type="project" value="TreeGrafter"/>
</dbReference>
<sequence length="374" mass="39378">MSGYDGVSFPALTVIIGQLHSFFTSRFAMATQLKRSVMSLPISPAHRSRLMKNGYSTVADIQAVSAEELSRDLGLSLEDANAIVAATQTQTQAPVYSDLGSIGLPASQRAQIVIKGSQTAAELLKVPASATALSLGAKTIDELLDGGALNGSLLEISGVPGSGRSAATRSVFMSAARAGHEILVIDSRGDLPIETLRDAASSLTLDSEKQATAGLHHVRVTSLPELLSRISTLTQYCVDHPGVKLVILPQLGYHIQTSGISPQAKGKLLTHIKQHLTKTCGTGQVVVVATTSMAVKLVDDDGQPTNFSTGTKALLMPTLGDGFSLASKTYRLVLARHPHDGRRFARLVASPAQANQSKTANFMIKSGFIVDVEG</sequence>
<dbReference type="GO" id="GO:0007131">
    <property type="term" value="P:reciprocal meiotic recombination"/>
    <property type="evidence" value="ECO:0007669"/>
    <property type="project" value="TreeGrafter"/>
</dbReference>
<dbReference type="Proteomes" id="UP000663846">
    <property type="component" value="Unassembled WGS sequence"/>
</dbReference>
<keyword evidence="5" id="KW-0234">DNA repair</keyword>
<protein>
    <recommendedName>
        <fullName evidence="9">DNA recombination and repair protein Rad51-like C-terminal domain-containing protein</fullName>
    </recommendedName>
</protein>
<evidence type="ECO:0000256" key="5">
    <source>
        <dbReference type="ARBA" id="ARBA00023204"/>
    </source>
</evidence>
<dbReference type="GO" id="GO:0033063">
    <property type="term" value="C:Rad51B-Rad51C-Rad51D-XRCC2 complex"/>
    <property type="evidence" value="ECO:0007669"/>
    <property type="project" value="TreeGrafter"/>
</dbReference>